<keyword evidence="3" id="KW-0328">Glycosyltransferase</keyword>
<dbReference type="PANTHER" id="PTHR43179:SF12">
    <property type="entry name" value="GALACTOFURANOSYLTRANSFERASE GLFT2"/>
    <property type="match status" value="1"/>
</dbReference>
<dbReference type="SUPFAM" id="SSF53448">
    <property type="entry name" value="Nucleotide-diphospho-sugar transferases"/>
    <property type="match status" value="1"/>
</dbReference>
<dbReference type="InterPro" id="IPR001173">
    <property type="entry name" value="Glyco_trans_2-like"/>
</dbReference>
<keyword evidence="4 6" id="KW-0808">Transferase</keyword>
<feature type="domain" description="Glycosyltransferase 2-like" evidence="5">
    <location>
        <begin position="372"/>
        <end position="479"/>
    </location>
</feature>
<dbReference type="Proteomes" id="UP000182237">
    <property type="component" value="Chromosome I"/>
</dbReference>
<name>A0A1H1LMA5_9CORY</name>
<dbReference type="SUPFAM" id="SSF53756">
    <property type="entry name" value="UDP-Glycosyltransferase/glycogen phosphorylase"/>
    <property type="match status" value="1"/>
</dbReference>
<evidence type="ECO:0000259" key="5">
    <source>
        <dbReference type="Pfam" id="PF00535"/>
    </source>
</evidence>
<evidence type="ECO:0000313" key="6">
    <source>
        <dbReference type="EMBL" id="SDR75480.1"/>
    </source>
</evidence>
<dbReference type="AlphaFoldDB" id="A0A1H1LMA5"/>
<evidence type="ECO:0000256" key="2">
    <source>
        <dbReference type="ARBA" id="ARBA00006739"/>
    </source>
</evidence>
<reference evidence="6 7" key="1">
    <citation type="submission" date="2016-10" db="EMBL/GenBank/DDBJ databases">
        <authorList>
            <person name="de Groot N.N."/>
        </authorList>
    </citation>
    <scope>NUCLEOTIDE SEQUENCE [LARGE SCALE GENOMIC DNA]</scope>
    <source>
        <strain evidence="6 7">DSM 45434</strain>
    </source>
</reference>
<dbReference type="STRING" id="1203190.GCA_000312345_00506"/>
<protein>
    <submittedName>
        <fullName evidence="6">Glycosyltransferase like family 2</fullName>
    </submittedName>
</protein>
<proteinExistence type="inferred from homology"/>
<dbReference type="GO" id="GO:0016757">
    <property type="term" value="F:glycosyltransferase activity"/>
    <property type="evidence" value="ECO:0007669"/>
    <property type="project" value="UniProtKB-KW"/>
</dbReference>
<evidence type="ECO:0000256" key="4">
    <source>
        <dbReference type="ARBA" id="ARBA00022679"/>
    </source>
</evidence>
<keyword evidence="7" id="KW-1185">Reference proteome</keyword>
<dbReference type="OrthoDB" id="9809594at2"/>
<dbReference type="Gene3D" id="3.90.550.10">
    <property type="entry name" value="Spore Coat Polysaccharide Biosynthesis Protein SpsA, Chain A"/>
    <property type="match status" value="1"/>
</dbReference>
<dbReference type="Pfam" id="PF00535">
    <property type="entry name" value="Glycos_transf_2"/>
    <property type="match status" value="1"/>
</dbReference>
<comment type="pathway">
    <text evidence="1">Cell wall biogenesis; cell wall polysaccharide biosynthesis.</text>
</comment>
<dbReference type="eggNOG" id="COG1216">
    <property type="taxonomic scope" value="Bacteria"/>
</dbReference>
<evidence type="ECO:0000313" key="7">
    <source>
        <dbReference type="Proteomes" id="UP000182237"/>
    </source>
</evidence>
<dbReference type="EMBL" id="LT629765">
    <property type="protein sequence ID" value="SDR75480.1"/>
    <property type="molecule type" value="Genomic_DNA"/>
</dbReference>
<dbReference type="Gene3D" id="3.40.50.2000">
    <property type="entry name" value="Glycogen Phosphorylase B"/>
    <property type="match status" value="1"/>
</dbReference>
<accession>A0A1H1LMA5</accession>
<dbReference type="PANTHER" id="PTHR43179">
    <property type="entry name" value="RHAMNOSYLTRANSFERASE WBBL"/>
    <property type="match status" value="1"/>
</dbReference>
<dbReference type="eggNOG" id="COG0707">
    <property type="taxonomic scope" value="Bacteria"/>
</dbReference>
<dbReference type="RefSeq" id="WP_019193371.1">
    <property type="nucleotide sequence ID" value="NZ_LT629765.1"/>
</dbReference>
<organism evidence="6 7">
    <name type="scientific">Corynebacterium timonense</name>
    <dbReference type="NCBI Taxonomy" id="441500"/>
    <lineage>
        <taxon>Bacteria</taxon>
        <taxon>Bacillati</taxon>
        <taxon>Actinomycetota</taxon>
        <taxon>Actinomycetes</taxon>
        <taxon>Mycobacteriales</taxon>
        <taxon>Corynebacteriaceae</taxon>
        <taxon>Corynebacterium</taxon>
    </lineage>
</organism>
<comment type="similarity">
    <text evidence="2">Belongs to the glycosyltransferase 2 family.</text>
</comment>
<dbReference type="InterPro" id="IPR029044">
    <property type="entry name" value="Nucleotide-diphossugar_trans"/>
</dbReference>
<evidence type="ECO:0000256" key="1">
    <source>
        <dbReference type="ARBA" id="ARBA00004776"/>
    </source>
</evidence>
<sequence length="591" mass="63161">MTRTVGIYAHHHGSGHMLRCREIKRELAGLGYQAVILSTRPDADVVLPDDALPDGAVGGADITAGGTLHFAPVGGRGLRERAAAVSRWVAESDPVAFYVDVSVEVALQVRLAGVPVVTLAMPGVRDDAAHQLGYSQAAAIVAAWPSWVPLPPHLEAHASRVHRVGGISRLRPLPGVDRDPRHVVVMAGEGGSTWQADTWRAVERACPEYRFTFLTGKNRVADPTEALAGAGVAVIAGGQNSVADVAAVGTPAVVLPQPRPFAEQAATARVLSDAALAVVPDSFPAPSRWPRLLESAAARRPDWARWETDGAARRAAEVIAGVAEARPRGRSAVLTLADASRAGHLNNQISLFPQGPDHVTAALSDPVELARAVPGTHVVDAPAGNLAAARNRAARAAVERDADTLFFLDADCVASTELTSLYAEALRRHPDAVVAGPVTYMKPGELRTTRPDPHPARPAPPPGETTLARDYDLFWSLSFAMTAATWRRIEALFGGFDEAFTGYGGEDTDFARNLKAHGIALYWVGGAHAFHQWHPVSSPPWEHLDDILANGAHFRSKWGHWPMEGWLRAFERAGAVECVDGEWRRTGQSSS</sequence>
<gene>
    <name evidence="6" type="ORF">SAMN04488539_0264</name>
</gene>
<evidence type="ECO:0000256" key="3">
    <source>
        <dbReference type="ARBA" id="ARBA00022676"/>
    </source>
</evidence>